<comment type="similarity">
    <text evidence="3">Belongs to the nicotinamide ribonucleoside (NR) uptake permease (TC 4.B.1) family.</text>
</comment>
<keyword evidence="6" id="KW-1003">Cell membrane</keyword>
<feature type="transmembrane region" description="Helical" evidence="10">
    <location>
        <begin position="97"/>
        <end position="117"/>
    </location>
</feature>
<feature type="transmembrane region" description="Helical" evidence="10">
    <location>
        <begin position="59"/>
        <end position="90"/>
    </location>
</feature>
<comment type="function">
    <text evidence="1">Required for nicotinamide riboside transport across the inner membrane.</text>
</comment>
<evidence type="ECO:0000256" key="4">
    <source>
        <dbReference type="ARBA" id="ARBA00017522"/>
    </source>
</evidence>
<keyword evidence="5" id="KW-0813">Transport</keyword>
<dbReference type="AlphaFoldDB" id="B5CW36"/>
<dbReference type="PANTHER" id="PTHR36122">
    <property type="entry name" value="NICOTINAMIDE RIBOSIDE TRANSPORTER PNUC"/>
    <property type="match status" value="1"/>
</dbReference>
<keyword evidence="7 10" id="KW-0812">Transmembrane</keyword>
<dbReference type="EMBL" id="ABQC02000012">
    <property type="protein sequence ID" value="EDY96484.1"/>
    <property type="molecule type" value="Genomic_DNA"/>
</dbReference>
<evidence type="ECO:0000256" key="8">
    <source>
        <dbReference type="ARBA" id="ARBA00022989"/>
    </source>
</evidence>
<evidence type="ECO:0000256" key="9">
    <source>
        <dbReference type="ARBA" id="ARBA00023136"/>
    </source>
</evidence>
<dbReference type="eggNOG" id="COG3201">
    <property type="taxonomic scope" value="Bacteria"/>
</dbReference>
<feature type="transmembrane region" description="Helical" evidence="10">
    <location>
        <begin position="123"/>
        <end position="140"/>
    </location>
</feature>
<sequence>MFNLIPQNVQSTEQKCSINFKDTKILLCTRKNSSKQPFTRFLLSLARLRLRIVKIRKQFFLFAAALGLYYLCTMNYLEVFGTLVGLVYLWLEYRASIYLWLACIVMPAVYLVVYYQAGLYADFGINVYYLLASVYGWIAWSRGRKKKNIQQAEEETPITRMPRKVYFPLTAVFILCWVVIAWILITWTDSSVPWTDSFTTALSIIAMWMLARKYVEQWGAWMIVDWVCCGLYIYKGLYFTSALYGLYAVVAFFGWRKWLNLMTEQAYNQTNKE</sequence>
<comment type="caution">
    <text evidence="11">The sequence shown here is derived from an EMBL/GenBank/DDBJ whole genome shotgun (WGS) entry which is preliminary data.</text>
</comment>
<evidence type="ECO:0000313" key="12">
    <source>
        <dbReference type="Proteomes" id="UP000003452"/>
    </source>
</evidence>
<proteinExistence type="inferred from homology"/>
<reference evidence="11 12" key="1">
    <citation type="submission" date="2008-08" db="EMBL/GenBank/DDBJ databases">
        <title>Draft genome sequence of Bacteroides plebeius (DSM 17135).</title>
        <authorList>
            <person name="Sudarsanam P."/>
            <person name="Ley R."/>
            <person name="Guruge J."/>
            <person name="Turnbaugh P.J."/>
            <person name="Mahowald M."/>
            <person name="Liep D."/>
            <person name="Gordon J."/>
        </authorList>
    </citation>
    <scope>NUCLEOTIDE SEQUENCE [LARGE SCALE GENOMIC DNA]</scope>
    <source>
        <strain evidence="12">DSM 17135 / JCM 12973 / M2</strain>
    </source>
</reference>
<accession>B5CW36</accession>
<organism evidence="11 12">
    <name type="scientific">Phocaeicola plebeius (strain DSM 17135 / JCM 12973 / CCUG 54634 / M2)</name>
    <name type="common">Bacteroides plebeius</name>
    <dbReference type="NCBI Taxonomy" id="484018"/>
    <lineage>
        <taxon>Bacteria</taxon>
        <taxon>Pseudomonadati</taxon>
        <taxon>Bacteroidota</taxon>
        <taxon>Bacteroidia</taxon>
        <taxon>Bacteroidales</taxon>
        <taxon>Bacteroidaceae</taxon>
        <taxon>Phocaeicola</taxon>
    </lineage>
</organism>
<dbReference type="HOGENOM" id="CLU_076589_2_0_10"/>
<dbReference type="PANTHER" id="PTHR36122:SF2">
    <property type="entry name" value="NICOTINAMIDE RIBOSIDE TRANSPORTER PNUC"/>
    <property type="match status" value="1"/>
</dbReference>
<dbReference type="InterPro" id="IPR006419">
    <property type="entry name" value="NMN_transpt_PnuC"/>
</dbReference>
<feature type="transmembrane region" description="Helical" evidence="10">
    <location>
        <begin position="241"/>
        <end position="259"/>
    </location>
</feature>
<feature type="transmembrane region" description="Helical" evidence="10">
    <location>
        <begin position="165"/>
        <end position="185"/>
    </location>
</feature>
<evidence type="ECO:0000256" key="2">
    <source>
        <dbReference type="ARBA" id="ARBA00004651"/>
    </source>
</evidence>
<evidence type="ECO:0000256" key="5">
    <source>
        <dbReference type="ARBA" id="ARBA00022448"/>
    </source>
</evidence>
<evidence type="ECO:0000256" key="10">
    <source>
        <dbReference type="SAM" id="Phobius"/>
    </source>
</evidence>
<evidence type="ECO:0000256" key="3">
    <source>
        <dbReference type="ARBA" id="ARBA00006669"/>
    </source>
</evidence>
<gene>
    <name evidence="11" type="primary">pnuC</name>
    <name evidence="11" type="ORF">BACPLE_00927</name>
</gene>
<evidence type="ECO:0000256" key="7">
    <source>
        <dbReference type="ARBA" id="ARBA00022692"/>
    </source>
</evidence>
<name>B5CW36_PHOPM</name>
<evidence type="ECO:0000256" key="1">
    <source>
        <dbReference type="ARBA" id="ARBA00002672"/>
    </source>
</evidence>
<comment type="subcellular location">
    <subcellularLocation>
        <location evidence="2">Cell membrane</location>
        <topology evidence="2">Multi-pass membrane protein</topology>
    </subcellularLocation>
</comment>
<feature type="transmembrane region" description="Helical" evidence="10">
    <location>
        <begin position="191"/>
        <end position="211"/>
    </location>
</feature>
<dbReference type="Pfam" id="PF04973">
    <property type="entry name" value="NMN_transporter"/>
    <property type="match status" value="1"/>
</dbReference>
<evidence type="ECO:0000313" key="11">
    <source>
        <dbReference type="EMBL" id="EDY96484.1"/>
    </source>
</evidence>
<protein>
    <recommendedName>
        <fullName evidence="4">Nicotinamide riboside transporter PnuC</fullName>
    </recommendedName>
</protein>
<dbReference type="GO" id="GO:0005886">
    <property type="term" value="C:plasma membrane"/>
    <property type="evidence" value="ECO:0007669"/>
    <property type="project" value="UniProtKB-SubCell"/>
</dbReference>
<dbReference type="Proteomes" id="UP000003452">
    <property type="component" value="Unassembled WGS sequence"/>
</dbReference>
<reference evidence="11 12" key="2">
    <citation type="submission" date="2008-08" db="EMBL/GenBank/DDBJ databases">
        <authorList>
            <person name="Fulton L."/>
            <person name="Clifton S."/>
            <person name="Fulton B."/>
            <person name="Xu J."/>
            <person name="Minx P."/>
            <person name="Pepin K.H."/>
            <person name="Johnson M."/>
            <person name="Thiruvilangam P."/>
            <person name="Bhonagiri V."/>
            <person name="Nash W.E."/>
            <person name="Mardis E.R."/>
            <person name="Wilson R.K."/>
        </authorList>
    </citation>
    <scope>NUCLEOTIDE SEQUENCE [LARGE SCALE GENOMIC DNA]</scope>
    <source>
        <strain evidence="12">DSM 17135 / JCM 12973 / M2</strain>
    </source>
</reference>
<keyword evidence="8 10" id="KW-1133">Transmembrane helix</keyword>
<dbReference type="GO" id="GO:0034257">
    <property type="term" value="F:nicotinamide riboside transmembrane transporter activity"/>
    <property type="evidence" value="ECO:0007669"/>
    <property type="project" value="InterPro"/>
</dbReference>
<dbReference type="NCBIfam" id="TIGR01528">
    <property type="entry name" value="NMN_trans_PnuC"/>
    <property type="match status" value="1"/>
</dbReference>
<keyword evidence="9 10" id="KW-0472">Membrane</keyword>
<evidence type="ECO:0000256" key="6">
    <source>
        <dbReference type="ARBA" id="ARBA00022475"/>
    </source>
</evidence>